<reference evidence="10 11" key="1">
    <citation type="submission" date="2017-01" db="EMBL/GenBank/DDBJ databases">
        <authorList>
            <person name="Mah S.A."/>
            <person name="Swanson W.J."/>
            <person name="Moy G.W."/>
            <person name="Vacquier V.D."/>
        </authorList>
    </citation>
    <scope>NUCLEOTIDE SEQUENCE [LARGE SCALE GENOMIC DNA]</scope>
    <source>
        <strain evidence="10 11">DSM 7027</strain>
    </source>
</reference>
<evidence type="ECO:0000256" key="3">
    <source>
        <dbReference type="ARBA" id="ARBA00022618"/>
    </source>
</evidence>
<evidence type="ECO:0000256" key="2">
    <source>
        <dbReference type="ARBA" id="ARBA00022519"/>
    </source>
</evidence>
<proteinExistence type="inferred from homology"/>
<feature type="domain" description="Cell division protein FtsQ/DivIB C-terminal" evidence="8">
    <location>
        <begin position="118"/>
        <end position="231"/>
    </location>
</feature>
<evidence type="ECO:0000256" key="6">
    <source>
        <dbReference type="ARBA" id="ARBA00023306"/>
    </source>
</evidence>
<accession>A0A1N6N9V0</accession>
<dbReference type="HAMAP" id="MF_00911">
    <property type="entry name" value="FtsQ_subfam"/>
    <property type="match status" value="1"/>
</dbReference>
<dbReference type="RefSeq" id="WP_076460081.1">
    <property type="nucleotide sequence ID" value="NZ_FTMN01000001.1"/>
</dbReference>
<dbReference type="eggNOG" id="COG1589">
    <property type="taxonomic scope" value="Bacteria"/>
</dbReference>
<dbReference type="Pfam" id="PF03799">
    <property type="entry name" value="FtsQ_DivIB_C"/>
    <property type="match status" value="1"/>
</dbReference>
<name>A0A1N6N9V0_9GAMM</name>
<dbReference type="EMBL" id="FTMN01000001">
    <property type="protein sequence ID" value="SIP88850.1"/>
    <property type="molecule type" value="Genomic_DNA"/>
</dbReference>
<dbReference type="AlphaFoldDB" id="A0A1N6N9V0"/>
<dbReference type="InterPro" id="IPR026579">
    <property type="entry name" value="FtsQ"/>
</dbReference>
<evidence type="ECO:0000256" key="1">
    <source>
        <dbReference type="ARBA" id="ARBA00022475"/>
    </source>
</evidence>
<keyword evidence="2 7" id="KW-0997">Cell inner membrane</keyword>
<dbReference type="InterPro" id="IPR045335">
    <property type="entry name" value="FtsQ_C_sf"/>
</dbReference>
<keyword evidence="3 7" id="KW-0132">Cell division</keyword>
<dbReference type="GO" id="GO:0090529">
    <property type="term" value="P:cell septum assembly"/>
    <property type="evidence" value="ECO:0007669"/>
    <property type="project" value="InterPro"/>
</dbReference>
<dbReference type="GO" id="GO:0005886">
    <property type="term" value="C:plasma membrane"/>
    <property type="evidence" value="ECO:0007669"/>
    <property type="project" value="UniProtKB-SubCell"/>
</dbReference>
<comment type="similarity">
    <text evidence="7">Belongs to the FtsQ/DivIB family. FtsQ subfamily.</text>
</comment>
<protein>
    <recommendedName>
        <fullName evidence="7">Cell division protein FtsQ</fullName>
    </recommendedName>
</protein>
<organism evidence="10 11">
    <name type="scientific">Marinobacterium stanieri</name>
    <dbReference type="NCBI Taxonomy" id="49186"/>
    <lineage>
        <taxon>Bacteria</taxon>
        <taxon>Pseudomonadati</taxon>
        <taxon>Pseudomonadota</taxon>
        <taxon>Gammaproteobacteria</taxon>
        <taxon>Oceanospirillales</taxon>
        <taxon>Oceanospirillaceae</taxon>
        <taxon>Marinobacterium</taxon>
    </lineage>
</organism>
<dbReference type="Proteomes" id="UP000186895">
    <property type="component" value="Unassembled WGS sequence"/>
</dbReference>
<evidence type="ECO:0000259" key="8">
    <source>
        <dbReference type="Pfam" id="PF03799"/>
    </source>
</evidence>
<dbReference type="Gene3D" id="3.40.50.11690">
    <property type="entry name" value="Cell division protein FtsQ/DivIB"/>
    <property type="match status" value="1"/>
</dbReference>
<keyword evidence="6 7" id="KW-0131">Cell cycle</keyword>
<keyword evidence="1 7" id="KW-1003">Cell membrane</keyword>
<dbReference type="Gene3D" id="3.10.20.310">
    <property type="entry name" value="membrane protein fhac"/>
    <property type="match status" value="1"/>
</dbReference>
<comment type="function">
    <text evidence="7">Essential cell division protein. May link together the upstream cell division proteins, which are predominantly cytoplasmic, with the downstream cell division proteins, which are predominantly periplasmic. May control correct divisome assembly.</text>
</comment>
<evidence type="ECO:0000259" key="9">
    <source>
        <dbReference type="Pfam" id="PF08478"/>
    </source>
</evidence>
<dbReference type="STRING" id="49186.SAMN05421647_101161"/>
<gene>
    <name evidence="7" type="primary">ftsQ</name>
    <name evidence="10" type="ORF">SAMN05421647_101161</name>
</gene>
<evidence type="ECO:0000313" key="10">
    <source>
        <dbReference type="EMBL" id="SIP88850.1"/>
    </source>
</evidence>
<dbReference type="InterPro" id="IPR005548">
    <property type="entry name" value="Cell_div_FtsQ/DivIB_C"/>
</dbReference>
<keyword evidence="5 7" id="KW-1133">Transmembrane helix</keyword>
<dbReference type="PANTHER" id="PTHR35851">
    <property type="entry name" value="CELL DIVISION PROTEIN FTSQ"/>
    <property type="match status" value="1"/>
</dbReference>
<keyword evidence="11" id="KW-1185">Reference proteome</keyword>
<feature type="domain" description="POTRA" evidence="9">
    <location>
        <begin position="46"/>
        <end position="113"/>
    </location>
</feature>
<dbReference type="InterPro" id="IPR013685">
    <property type="entry name" value="POTRA_FtsQ_type"/>
</dbReference>
<evidence type="ECO:0000256" key="4">
    <source>
        <dbReference type="ARBA" id="ARBA00022692"/>
    </source>
</evidence>
<keyword evidence="7" id="KW-0472">Membrane</keyword>
<evidence type="ECO:0000313" key="11">
    <source>
        <dbReference type="Proteomes" id="UP000186895"/>
    </source>
</evidence>
<evidence type="ECO:0000256" key="5">
    <source>
        <dbReference type="ARBA" id="ARBA00022989"/>
    </source>
</evidence>
<dbReference type="GO" id="GO:0043093">
    <property type="term" value="P:FtsZ-dependent cytokinesis"/>
    <property type="evidence" value="ECO:0007669"/>
    <property type="project" value="UniProtKB-UniRule"/>
</dbReference>
<comment type="subcellular location">
    <subcellularLocation>
        <location evidence="7">Cell inner membrane</location>
        <topology evidence="7">Single-pass type II membrane protein</topology>
    </subcellularLocation>
    <text evidence="7">Localizes to the division septum.</text>
</comment>
<evidence type="ECO:0000256" key="7">
    <source>
        <dbReference type="HAMAP-Rule" id="MF_00911"/>
    </source>
</evidence>
<comment type="subunit">
    <text evidence="7">Part of a complex composed of FtsB, FtsL and FtsQ.</text>
</comment>
<dbReference type="Pfam" id="PF08478">
    <property type="entry name" value="POTRA_1"/>
    <property type="match status" value="1"/>
</dbReference>
<feature type="transmembrane region" description="Helical" evidence="7">
    <location>
        <begin position="15"/>
        <end position="36"/>
    </location>
</feature>
<dbReference type="GO" id="GO:0032153">
    <property type="term" value="C:cell division site"/>
    <property type="evidence" value="ECO:0007669"/>
    <property type="project" value="UniProtKB-UniRule"/>
</dbReference>
<dbReference type="PANTHER" id="PTHR35851:SF1">
    <property type="entry name" value="CELL DIVISION PROTEIN FTSQ"/>
    <property type="match status" value="1"/>
</dbReference>
<sequence>MSQSQAAETQGLDRYWSTVVVLTLLVVFLGIGSSVAGEFWRWLNRPVEEVRVAGPTRHLDKVAVAERLAAGLDKPLLQLDLTVLQQRLVEDPWIHSAQLKREWPPALEVVLEEEVPVARWGDKGLLNHQGDIFWPSLKPEYASLPRLSGPAHETVRIMQQYHDLNRMFSAAGLRLTGLMLETRGAWTLELDNGIRVVAGREELVPRLKRFLQIYRERLVADAARIQQVDIRYTNGVAVSWRAETGQENAG</sequence>
<keyword evidence="4 7" id="KW-0812">Transmembrane</keyword>